<evidence type="ECO:0000313" key="2">
    <source>
        <dbReference type="EMBL" id="MTH30821.1"/>
    </source>
</evidence>
<feature type="domain" description="DUF2357" evidence="1">
    <location>
        <begin position="87"/>
        <end position="346"/>
    </location>
</feature>
<comment type="caution">
    <text evidence="2">The sequence shown here is derived from an EMBL/GenBank/DDBJ whole genome shotgun (WGS) entry which is preliminary data.</text>
</comment>
<dbReference type="Proteomes" id="UP000488936">
    <property type="component" value="Unassembled WGS sequence"/>
</dbReference>
<dbReference type="EMBL" id="WMJY01000042">
    <property type="protein sequence ID" value="MTH30821.1"/>
    <property type="molecule type" value="Genomic_DNA"/>
</dbReference>
<gene>
    <name evidence="2" type="ORF">GJV77_13095</name>
</gene>
<protein>
    <submittedName>
        <fullName evidence="2">DUF2357 domain-containing protein</fullName>
    </submittedName>
</protein>
<dbReference type="RefSeq" id="WP_155036793.1">
    <property type="nucleotide sequence ID" value="NZ_JBHTIG010000006.1"/>
</dbReference>
<reference evidence="2 3" key="1">
    <citation type="journal article" date="2006" name="Int. J. Syst. Evol. Microbiol.">
        <title>Myroides pelagicus sp. nov., isolated from seawater in Thailand.</title>
        <authorList>
            <person name="Yoon J."/>
            <person name="Maneerat S."/>
            <person name="Kawai F."/>
            <person name="Yokota A."/>
        </authorList>
    </citation>
    <scope>NUCLEOTIDE SEQUENCE [LARGE SCALE GENOMIC DNA]</scope>
    <source>
        <strain evidence="2 3">SM1T</strain>
    </source>
</reference>
<evidence type="ECO:0000313" key="3">
    <source>
        <dbReference type="Proteomes" id="UP000488936"/>
    </source>
</evidence>
<dbReference type="Pfam" id="PF09823">
    <property type="entry name" value="DUF2357"/>
    <property type="match status" value="1"/>
</dbReference>
<proteinExistence type="predicted"/>
<evidence type="ECO:0000259" key="1">
    <source>
        <dbReference type="Pfam" id="PF09823"/>
    </source>
</evidence>
<dbReference type="Pfam" id="PF04411">
    <property type="entry name" value="PDDEXK_7"/>
    <property type="match status" value="1"/>
</dbReference>
<dbReference type="InterPro" id="IPR018633">
    <property type="entry name" value="DUF2357"/>
</dbReference>
<accession>A0A7K1GPP8</accession>
<keyword evidence="3" id="KW-1185">Reference proteome</keyword>
<dbReference type="OrthoDB" id="32195at2"/>
<dbReference type="AlphaFoldDB" id="A0A7K1GPP8"/>
<name>A0A7K1GPP8_9FLAO</name>
<dbReference type="InterPro" id="IPR007505">
    <property type="entry name" value="PDDEXK_7"/>
</dbReference>
<organism evidence="2 3">
    <name type="scientific">Myroides pelagicus</name>
    <dbReference type="NCBI Taxonomy" id="270914"/>
    <lineage>
        <taxon>Bacteria</taxon>
        <taxon>Pseudomonadati</taxon>
        <taxon>Bacteroidota</taxon>
        <taxon>Flavobacteriia</taxon>
        <taxon>Flavobacteriales</taxon>
        <taxon>Flavobacteriaceae</taxon>
        <taxon>Myroides</taxon>
    </lineage>
</organism>
<sequence length="771" mass="89162">MQKLNDLMQIPLLVEGEEMFLEITCEGKSKLRIITEAEANSYAESIYQLFEGNSYEYKLVGTNAKYFGIKARVEGVVLASNRYPYRGRIVPNIYVGSLSLDIVNSKNECVLTTVSLEVLATKFDMDEDKSYRKNYRQMLEDITDKCTDLMLQINNAVNQNVQIDYTEDSKTLYQRFCFVRSFLDGPDFEESIIQIISNPSTKWDNNENTIKSSQIRRVNRSVVKQLISGSSRIDTSSIDYLNSVGLSSISSHIQTTIRVESLDTAENRFIKHVLQVFLNFVENCLDNFRQNSIYSFAVLEAKELVEKLNSYLSYSFFDQISPATTLKLNSPLLQKRSGYREVLNRWLQFDLASKLVWEGADDVYDVGKRDIAVLYEYWLFFELYDLIKEKFGLEHYSSSNLYHLFESQDNDVLLKLKSGKELVITGETDFITRKLCMRFSYNRTFNGGNKYNLGKAGSITTTLRPDYTLSVWPSSFSETEAEKQDVMVHIHFDAKYKIDISKIQYKDFEDDKEIDQRKLEERKGTFKNIDLLKMHAYKDAIRRTAGAYILYPGSEDKLYTGFHEVLPGVGAFSITPSVYDTGIANLGVFLDQVIKQLINRTSHRERIAMSTASILEEEIIDYTSDFRSLNKELEREKIDVVNTSVLVGNVLNQQDLQWCLENNLYKFRTSDSKGNLLILPEIINAKYLLIKHKGEKNTSLLFKIKDTGFRVLSKEQLIKKGCVNLDKFDYLVIDIEPCNYWDDFYFNVNNLDIDLESKQVEVVPFYCLLRQ</sequence>